<dbReference type="PANTHER" id="PTHR43861">
    <property type="entry name" value="TRANS-ACONITATE 2-METHYLTRANSFERASE-RELATED"/>
    <property type="match status" value="1"/>
</dbReference>
<dbReference type="AlphaFoldDB" id="A0A8J7P6U2"/>
<evidence type="ECO:0000313" key="4">
    <source>
        <dbReference type="Proteomes" id="UP000664277"/>
    </source>
</evidence>
<dbReference type="InterPro" id="IPR013217">
    <property type="entry name" value="Methyltransf_12"/>
</dbReference>
<proteinExistence type="predicted"/>
<evidence type="ECO:0000259" key="2">
    <source>
        <dbReference type="Pfam" id="PF08242"/>
    </source>
</evidence>
<name>A0A8J7P6U2_9BACT</name>
<keyword evidence="1" id="KW-0808">Transferase</keyword>
<feature type="domain" description="Methyltransferase type 12" evidence="2">
    <location>
        <begin position="86"/>
        <end position="180"/>
    </location>
</feature>
<dbReference type="EMBL" id="JAFLCK010000001">
    <property type="protein sequence ID" value="MBN8659014.1"/>
    <property type="molecule type" value="Genomic_DNA"/>
</dbReference>
<dbReference type="CDD" id="cd02440">
    <property type="entry name" value="AdoMet_MTases"/>
    <property type="match status" value="1"/>
</dbReference>
<dbReference type="Gene3D" id="3.40.50.150">
    <property type="entry name" value="Vaccinia Virus protein VP39"/>
    <property type="match status" value="1"/>
</dbReference>
<accession>A0A8J7P6U2</accession>
<dbReference type="GO" id="GO:0032259">
    <property type="term" value="P:methylation"/>
    <property type="evidence" value="ECO:0007669"/>
    <property type="project" value="UniProtKB-KW"/>
</dbReference>
<evidence type="ECO:0000256" key="1">
    <source>
        <dbReference type="ARBA" id="ARBA00022679"/>
    </source>
</evidence>
<organism evidence="3 4">
    <name type="scientific">Candidatus Obscuribacter phosphatis</name>
    <dbReference type="NCBI Taxonomy" id="1906157"/>
    <lineage>
        <taxon>Bacteria</taxon>
        <taxon>Bacillati</taxon>
        <taxon>Candidatus Melainabacteria</taxon>
        <taxon>Candidatus Obscuribacterales</taxon>
        <taxon>Candidatus Obscuribacteraceae</taxon>
        <taxon>Candidatus Obscuribacter</taxon>
    </lineage>
</organism>
<sequence length="233" mass="26691">MQNRSFVGLALIVFMSTQPCVSRENIKTLKDQYQQKHPFHHKRDSSPFENVEEFAAKFDDPSRDAWQKPEEIFKFIGLKNSNKLAEIGAGTGYFSFRAAWHLKYGMVYAVDSEPKMLEFIDRKVKTLGINNLKTCKSSHNSIALPEKVDAILMVNTFHHIDDRKRYISLLKSQLVPNGKLVIVEGKPQTPMEPPRELRVNDKQIIAELKSAGFSLIGDSSVLPYQYLQMFQPD</sequence>
<comment type="caution">
    <text evidence="3">The sequence shown here is derived from an EMBL/GenBank/DDBJ whole genome shotgun (WGS) entry which is preliminary data.</text>
</comment>
<dbReference type="PANTHER" id="PTHR43861:SF3">
    <property type="entry name" value="PUTATIVE (AFU_ORTHOLOGUE AFUA_2G14390)-RELATED"/>
    <property type="match status" value="1"/>
</dbReference>
<protein>
    <submittedName>
        <fullName evidence="3">Class I SAM-dependent methyltransferase</fullName>
    </submittedName>
</protein>
<dbReference type="SUPFAM" id="SSF53335">
    <property type="entry name" value="S-adenosyl-L-methionine-dependent methyltransferases"/>
    <property type="match status" value="1"/>
</dbReference>
<keyword evidence="3" id="KW-0489">Methyltransferase</keyword>
<dbReference type="Proteomes" id="UP000664277">
    <property type="component" value="Unassembled WGS sequence"/>
</dbReference>
<dbReference type="Pfam" id="PF08242">
    <property type="entry name" value="Methyltransf_12"/>
    <property type="match status" value="1"/>
</dbReference>
<dbReference type="GO" id="GO:0008168">
    <property type="term" value="F:methyltransferase activity"/>
    <property type="evidence" value="ECO:0007669"/>
    <property type="project" value="UniProtKB-KW"/>
</dbReference>
<gene>
    <name evidence="3" type="ORF">J0M35_01525</name>
</gene>
<dbReference type="InterPro" id="IPR029063">
    <property type="entry name" value="SAM-dependent_MTases_sf"/>
</dbReference>
<evidence type="ECO:0000313" key="3">
    <source>
        <dbReference type="EMBL" id="MBN8659014.1"/>
    </source>
</evidence>
<reference evidence="3" key="1">
    <citation type="submission" date="2021-02" db="EMBL/GenBank/DDBJ databases">
        <title>Genome-Resolved Metagenomics of a Microbial Community Performing Photosynthetic Biological Nutrient Removal.</title>
        <authorList>
            <person name="Mcdaniel E.A."/>
        </authorList>
    </citation>
    <scope>NUCLEOTIDE SEQUENCE</scope>
    <source>
        <strain evidence="3">UWPOB_OBS1</strain>
    </source>
</reference>